<gene>
    <name evidence="3" type="ORF">B5F14_08970</name>
</gene>
<dbReference type="Proteomes" id="UP000195447">
    <property type="component" value="Unassembled WGS sequence"/>
</dbReference>
<evidence type="ECO:0000313" key="3">
    <source>
        <dbReference type="EMBL" id="OUP57348.1"/>
    </source>
</evidence>
<dbReference type="GO" id="GO:0006355">
    <property type="term" value="P:regulation of DNA-templated transcription"/>
    <property type="evidence" value="ECO:0007669"/>
    <property type="project" value="InterPro"/>
</dbReference>
<keyword evidence="1" id="KW-0677">Repeat</keyword>
<dbReference type="SMART" id="SM01061">
    <property type="entry name" value="CAT_RBD"/>
    <property type="match status" value="1"/>
</dbReference>
<dbReference type="Gene3D" id="1.10.1790.10">
    <property type="entry name" value="PRD domain"/>
    <property type="match status" value="2"/>
</dbReference>
<dbReference type="EMBL" id="NFKM01000021">
    <property type="protein sequence ID" value="OUP57348.1"/>
    <property type="molecule type" value="Genomic_DNA"/>
</dbReference>
<dbReference type="Pfam" id="PF00874">
    <property type="entry name" value="PRD"/>
    <property type="match status" value="2"/>
</dbReference>
<accession>A0A1Y4LKW8</accession>
<dbReference type="InterPro" id="IPR050661">
    <property type="entry name" value="BglG_antiterminators"/>
</dbReference>
<feature type="domain" description="PRD" evidence="2">
    <location>
        <begin position="60"/>
        <end position="165"/>
    </location>
</feature>
<evidence type="ECO:0000259" key="2">
    <source>
        <dbReference type="PROSITE" id="PS51372"/>
    </source>
</evidence>
<dbReference type="GO" id="GO:0003723">
    <property type="term" value="F:RNA binding"/>
    <property type="evidence" value="ECO:0007669"/>
    <property type="project" value="InterPro"/>
</dbReference>
<proteinExistence type="predicted"/>
<evidence type="ECO:0000313" key="4">
    <source>
        <dbReference type="Proteomes" id="UP000195447"/>
    </source>
</evidence>
<dbReference type="RefSeq" id="WP_087159067.1">
    <property type="nucleotide sequence ID" value="NZ_NFKM01000021.1"/>
</dbReference>
<evidence type="ECO:0000256" key="1">
    <source>
        <dbReference type="ARBA" id="ARBA00022737"/>
    </source>
</evidence>
<dbReference type="InterPro" id="IPR036634">
    <property type="entry name" value="PRD_sf"/>
</dbReference>
<keyword evidence="4" id="KW-1185">Reference proteome</keyword>
<dbReference type="PANTHER" id="PTHR30185:SF15">
    <property type="entry name" value="CRYPTIC BETA-GLUCOSIDE BGL OPERON ANTITERMINATOR"/>
    <property type="match status" value="1"/>
</dbReference>
<comment type="caution">
    <text evidence="3">The sequence shown here is derived from an EMBL/GenBank/DDBJ whole genome shotgun (WGS) entry which is preliminary data.</text>
</comment>
<sequence length="278" mass="32420">MKVVKCINNNVAICLDDDNNELVAFGKGIGFKKPPFEIDVAVIQKTYYGIDENYVHMINEIPEEILLLSEEIIKYAEYELDYIFSPNIIFTLADHINFSIVRCKEKLNITLPIVQDIKFLYEKEYAVGTYALFLIEKKLNIKLPLEEASFISLHIINAEARKAGEIDGYAENKVIINKITKLIENKFNISINKDGANYSRFVSHIQYLLRRIESKEEIKSENKELYITMKKSFPDTSDCVDSISEYLLQLFKWELSIEEKLYLIIHINRLCSREDCYQ</sequence>
<dbReference type="PROSITE" id="PS51372">
    <property type="entry name" value="PRD_2"/>
    <property type="match status" value="2"/>
</dbReference>
<dbReference type="SUPFAM" id="SSF50151">
    <property type="entry name" value="SacY-like RNA-binding domain"/>
    <property type="match status" value="1"/>
</dbReference>
<dbReference type="Gene3D" id="2.30.24.10">
    <property type="entry name" value="CAT RNA-binding domain"/>
    <property type="match status" value="1"/>
</dbReference>
<dbReference type="PANTHER" id="PTHR30185">
    <property type="entry name" value="CRYPTIC BETA-GLUCOSIDE BGL OPERON ANTITERMINATOR"/>
    <property type="match status" value="1"/>
</dbReference>
<dbReference type="Pfam" id="PF03123">
    <property type="entry name" value="CAT_RBD"/>
    <property type="match status" value="1"/>
</dbReference>
<dbReference type="SUPFAM" id="SSF63520">
    <property type="entry name" value="PTS-regulatory domain, PRD"/>
    <property type="match status" value="2"/>
</dbReference>
<feature type="domain" description="PRD" evidence="2">
    <location>
        <begin position="167"/>
        <end position="277"/>
    </location>
</feature>
<reference evidence="4" key="1">
    <citation type="submission" date="2017-04" db="EMBL/GenBank/DDBJ databases">
        <title>Function of individual gut microbiota members based on whole genome sequencing of pure cultures obtained from chicken caecum.</title>
        <authorList>
            <person name="Medvecky M."/>
            <person name="Cejkova D."/>
            <person name="Polansky O."/>
            <person name="Karasova D."/>
            <person name="Kubasova T."/>
            <person name="Cizek A."/>
            <person name="Rychlik I."/>
        </authorList>
    </citation>
    <scope>NUCLEOTIDE SEQUENCE [LARGE SCALE GENOMIC DNA]</scope>
    <source>
        <strain evidence="4">An178</strain>
    </source>
</reference>
<dbReference type="InterPro" id="IPR004341">
    <property type="entry name" value="CAT_RNA-bd_dom"/>
</dbReference>
<protein>
    <recommendedName>
        <fullName evidence="2">PRD domain-containing protein</fullName>
    </recommendedName>
</protein>
<dbReference type="InterPro" id="IPR011608">
    <property type="entry name" value="PRD"/>
</dbReference>
<dbReference type="AlphaFoldDB" id="A0A1Y4LKW8"/>
<name>A0A1Y4LKW8_9FIRM</name>
<organism evidence="3 4">
    <name type="scientific">Faecalitalea cylindroides</name>
    <dbReference type="NCBI Taxonomy" id="39483"/>
    <lineage>
        <taxon>Bacteria</taxon>
        <taxon>Bacillati</taxon>
        <taxon>Bacillota</taxon>
        <taxon>Erysipelotrichia</taxon>
        <taxon>Erysipelotrichales</taxon>
        <taxon>Erysipelotrichaceae</taxon>
        <taxon>Faecalitalea</taxon>
    </lineage>
</organism>
<dbReference type="InterPro" id="IPR036650">
    <property type="entry name" value="CAT_RNA-bd_dom_sf"/>
</dbReference>